<dbReference type="Pfam" id="PF10236">
    <property type="entry name" value="DAP3"/>
    <property type="match status" value="1"/>
</dbReference>
<dbReference type="Proteomes" id="UP001152607">
    <property type="component" value="Unassembled WGS sequence"/>
</dbReference>
<dbReference type="OrthoDB" id="274828at2759"/>
<proteinExistence type="inferred from homology"/>
<evidence type="ECO:0000256" key="8">
    <source>
        <dbReference type="SAM" id="MobiDB-lite"/>
    </source>
</evidence>
<reference evidence="9" key="1">
    <citation type="submission" date="2023-01" db="EMBL/GenBank/DDBJ databases">
        <authorList>
            <person name="Van Ghelder C."/>
            <person name="Rancurel C."/>
        </authorList>
    </citation>
    <scope>NUCLEOTIDE SEQUENCE</scope>
    <source>
        <strain evidence="9">CNCM I-4278</strain>
    </source>
</reference>
<evidence type="ECO:0000256" key="7">
    <source>
        <dbReference type="ARBA" id="ARBA00035140"/>
    </source>
</evidence>
<evidence type="ECO:0000313" key="10">
    <source>
        <dbReference type="Proteomes" id="UP001152607"/>
    </source>
</evidence>
<dbReference type="GO" id="GO:0003735">
    <property type="term" value="F:structural constituent of ribosome"/>
    <property type="evidence" value="ECO:0007669"/>
    <property type="project" value="TreeGrafter"/>
</dbReference>
<keyword evidence="5" id="KW-0496">Mitochondrion</keyword>
<dbReference type="PANTHER" id="PTHR12810">
    <property type="entry name" value="MITOCHONDRIAL 28S RIBOSOMAL PROTEIN S29"/>
    <property type="match status" value="1"/>
</dbReference>
<keyword evidence="10" id="KW-1185">Reference proteome</keyword>
<feature type="compositionally biased region" description="Basic and acidic residues" evidence="8">
    <location>
        <begin position="77"/>
        <end position="87"/>
    </location>
</feature>
<evidence type="ECO:0000256" key="5">
    <source>
        <dbReference type="ARBA" id="ARBA00023128"/>
    </source>
</evidence>
<name>A0A9W4XS69_9PLEO</name>
<sequence>MMNSSTCLRSFSKLSLDRTAHASLTSRTLFAPQTACFSTSTGYRAQVTSKAKKPVAPRRGEKTLNVKKGKKAPNYDMGKRPNPGERKAQRKRIVLSNNNALAVASLQDLSPKNVLDPSIEGKVMGFPEEIVDALRAEEAFKPSQGWGLFRRPAALVRKETAQLATLIKAVEDAKAEKQPRTIRRLVTGDLMSGKSTLLLQGLAMAHLRGWFVINLPNAQEIAFARTDYAPLAGSDPLQYTQDTYTADLLRQILKGNRAFLEETRMVTKPDLPFPLPANSTLKVLVEQGMVNSEFSWAVFTTLWQELSQPGRPPIMFALDAIAHVMRNSDYLSAEVKPIHGFDLTLIRQFVDHLSGQKTLANGGIILGGTSQSNKPATPALDHFIKVAEALQSDPDNVPKWNPYLGVDQRVVDALQGLEDPKQKDFDVLRLGGVSKPEAKAMMEYYAHSGMLRHTVDDRLVAEKWSLAGMGNVGELERASVRLRL</sequence>
<evidence type="ECO:0000256" key="6">
    <source>
        <dbReference type="ARBA" id="ARBA00023274"/>
    </source>
</evidence>
<dbReference type="InterPro" id="IPR019368">
    <property type="entry name" value="Ribosomal_mS29"/>
</dbReference>
<dbReference type="EMBL" id="CAOQHR010000012">
    <property type="protein sequence ID" value="CAI6341628.1"/>
    <property type="molecule type" value="Genomic_DNA"/>
</dbReference>
<comment type="subcellular location">
    <subcellularLocation>
        <location evidence="1">Mitochondrion</location>
    </subcellularLocation>
</comment>
<feature type="region of interest" description="Disordered" evidence="8">
    <location>
        <begin position="48"/>
        <end position="88"/>
    </location>
</feature>
<protein>
    <recommendedName>
        <fullName evidence="7">Small ribosomal subunit protein mS29</fullName>
    </recommendedName>
</protein>
<comment type="caution">
    <text evidence="9">The sequence shown here is derived from an EMBL/GenBank/DDBJ whole genome shotgun (WGS) entry which is preliminary data.</text>
</comment>
<dbReference type="GO" id="GO:0005763">
    <property type="term" value="C:mitochondrial small ribosomal subunit"/>
    <property type="evidence" value="ECO:0007669"/>
    <property type="project" value="TreeGrafter"/>
</dbReference>
<evidence type="ECO:0000256" key="4">
    <source>
        <dbReference type="ARBA" id="ARBA00022980"/>
    </source>
</evidence>
<dbReference type="PANTHER" id="PTHR12810:SF0">
    <property type="entry name" value="SMALL RIBOSOMAL SUBUNIT PROTEIN MS29"/>
    <property type="match status" value="1"/>
</dbReference>
<evidence type="ECO:0000256" key="2">
    <source>
        <dbReference type="ARBA" id="ARBA00009863"/>
    </source>
</evidence>
<comment type="similarity">
    <text evidence="2">Belongs to the mitochondrion-specific ribosomal protein mS29 family.</text>
</comment>
<evidence type="ECO:0000256" key="1">
    <source>
        <dbReference type="ARBA" id="ARBA00004173"/>
    </source>
</evidence>
<keyword evidence="4" id="KW-0689">Ribosomal protein</keyword>
<evidence type="ECO:0000256" key="3">
    <source>
        <dbReference type="ARBA" id="ARBA00022946"/>
    </source>
</evidence>
<keyword evidence="6" id="KW-0687">Ribonucleoprotein</keyword>
<evidence type="ECO:0000313" key="9">
    <source>
        <dbReference type="EMBL" id="CAI6341628.1"/>
    </source>
</evidence>
<keyword evidence="3" id="KW-0809">Transit peptide</keyword>
<accession>A0A9W4XS69</accession>
<dbReference type="AlphaFoldDB" id="A0A9W4XS69"/>
<gene>
    <name evidence="9" type="ORF">PDIGIT_LOCUS14828</name>
</gene>
<organism evidence="9 10">
    <name type="scientific">Periconia digitata</name>
    <dbReference type="NCBI Taxonomy" id="1303443"/>
    <lineage>
        <taxon>Eukaryota</taxon>
        <taxon>Fungi</taxon>
        <taxon>Dikarya</taxon>
        <taxon>Ascomycota</taxon>
        <taxon>Pezizomycotina</taxon>
        <taxon>Dothideomycetes</taxon>
        <taxon>Pleosporomycetidae</taxon>
        <taxon>Pleosporales</taxon>
        <taxon>Massarineae</taxon>
        <taxon>Periconiaceae</taxon>
        <taxon>Periconia</taxon>
    </lineage>
</organism>